<organism evidence="2 3">
    <name type="scientific">Paraburkholderia rhynchosiae</name>
    <dbReference type="NCBI Taxonomy" id="487049"/>
    <lineage>
        <taxon>Bacteria</taxon>
        <taxon>Pseudomonadati</taxon>
        <taxon>Pseudomonadota</taxon>
        <taxon>Betaproteobacteria</taxon>
        <taxon>Burkholderiales</taxon>
        <taxon>Burkholderiaceae</taxon>
        <taxon>Paraburkholderia</taxon>
    </lineage>
</organism>
<accession>A0ABX4V2P9</accession>
<keyword evidence="1" id="KW-0472">Membrane</keyword>
<keyword evidence="3" id="KW-1185">Reference proteome</keyword>
<reference evidence="2 3" key="1">
    <citation type="submission" date="2018-01" db="EMBL/GenBank/DDBJ databases">
        <title>Whole genome analyses suggest that Burkholderia sensu lato contains two further novel genera in the rhizoxinica-symbiotica group Mycetohabitans gen. nov., and Trinickia gen. nov.: implications for the evolution of diazotrophy and nodulation in the Burkholderiaceae.</title>
        <authorList>
            <person name="Estrada-de los Santos P."/>
            <person name="Palmer M."/>
            <person name="Chavez-Ramirez B."/>
            <person name="Beukes C."/>
            <person name="Steenkamp E.T."/>
            <person name="Hirsch A.M."/>
            <person name="Manyaka P."/>
            <person name="Maluk M."/>
            <person name="Lafos M."/>
            <person name="Crook M."/>
            <person name="Gross E."/>
            <person name="Simon M.F."/>
            <person name="Bueno dos Reis Junior F."/>
            <person name="Poole P.S."/>
            <person name="Venter S.N."/>
            <person name="James E.K."/>
        </authorList>
    </citation>
    <scope>NUCLEOTIDE SEQUENCE [LARGE SCALE GENOMIC DNA]</scope>
    <source>
        <strain evidence="2 3">WSM 3937</strain>
    </source>
</reference>
<evidence type="ECO:0000313" key="2">
    <source>
        <dbReference type="EMBL" id="PMS29450.1"/>
    </source>
</evidence>
<evidence type="ECO:0000313" key="3">
    <source>
        <dbReference type="Proteomes" id="UP000235659"/>
    </source>
</evidence>
<protein>
    <submittedName>
        <fullName evidence="2">Uncharacterized protein</fullName>
    </submittedName>
</protein>
<name>A0ABX4V2P9_9BURK</name>
<dbReference type="EMBL" id="PNXY01000012">
    <property type="protein sequence ID" value="PMS29450.1"/>
    <property type="molecule type" value="Genomic_DNA"/>
</dbReference>
<gene>
    <name evidence="2" type="ORF">C0Z16_17855</name>
</gene>
<keyword evidence="1" id="KW-0812">Transmembrane</keyword>
<proteinExistence type="predicted"/>
<dbReference type="Proteomes" id="UP000235659">
    <property type="component" value="Unassembled WGS sequence"/>
</dbReference>
<comment type="caution">
    <text evidence="2">The sequence shown here is derived from an EMBL/GenBank/DDBJ whole genome shotgun (WGS) entry which is preliminary data.</text>
</comment>
<feature type="transmembrane region" description="Helical" evidence="1">
    <location>
        <begin position="24"/>
        <end position="45"/>
    </location>
</feature>
<sequence>MNGLRRIVEAVTATARESAMSDSWIGIVMGSSVLVIASMLVAGHYRREQRRRQLLRNLDHHDWWGWPRH</sequence>
<evidence type="ECO:0000256" key="1">
    <source>
        <dbReference type="SAM" id="Phobius"/>
    </source>
</evidence>
<keyword evidence="1" id="KW-1133">Transmembrane helix</keyword>